<keyword evidence="7" id="KW-0238">DNA-binding</keyword>
<dbReference type="SUPFAM" id="SSF52540">
    <property type="entry name" value="P-loop containing nucleoside triphosphate hydrolases"/>
    <property type="match status" value="2"/>
</dbReference>
<dbReference type="InterPro" id="IPR000330">
    <property type="entry name" value="SNF2_N"/>
</dbReference>
<feature type="domain" description="HSA" evidence="11">
    <location>
        <begin position="1"/>
        <end position="64"/>
    </location>
</feature>
<comment type="subcellular location">
    <subcellularLocation>
        <location evidence="1">Nucleus</location>
    </subcellularLocation>
</comment>
<evidence type="ECO:0000256" key="6">
    <source>
        <dbReference type="ARBA" id="ARBA00022853"/>
    </source>
</evidence>
<dbReference type="InterPro" id="IPR050520">
    <property type="entry name" value="INO80/SWR1_helicase"/>
</dbReference>
<dbReference type="InterPro" id="IPR027417">
    <property type="entry name" value="P-loop_NTPase"/>
</dbReference>
<evidence type="ECO:0000313" key="12">
    <source>
        <dbReference type="EMBL" id="KAG5190683.1"/>
    </source>
</evidence>
<evidence type="ECO:0000259" key="11">
    <source>
        <dbReference type="PROSITE" id="PS51204"/>
    </source>
</evidence>
<feature type="region of interest" description="Disordered" evidence="9">
    <location>
        <begin position="166"/>
        <end position="371"/>
    </location>
</feature>
<dbReference type="FunFam" id="3.40.50.10810:FF:000005">
    <property type="entry name" value="Photoperiod-independent early flowering 1"/>
    <property type="match status" value="1"/>
</dbReference>
<evidence type="ECO:0000256" key="4">
    <source>
        <dbReference type="ARBA" id="ARBA00022806"/>
    </source>
</evidence>
<feature type="non-terminal residue" evidence="12">
    <location>
        <position position="1"/>
    </location>
</feature>
<proteinExistence type="predicted"/>
<dbReference type="PROSITE" id="PS51192">
    <property type="entry name" value="HELICASE_ATP_BIND_1"/>
    <property type="match status" value="1"/>
</dbReference>
<comment type="caution">
    <text evidence="12">The sequence shown here is derived from an EMBL/GenBank/DDBJ whole genome shotgun (WGS) entry which is preliminary data.</text>
</comment>
<dbReference type="CDD" id="cd18003">
    <property type="entry name" value="DEXQc_SRCAP"/>
    <property type="match status" value="1"/>
</dbReference>
<evidence type="ECO:0000256" key="2">
    <source>
        <dbReference type="ARBA" id="ARBA00022741"/>
    </source>
</evidence>
<feature type="compositionally biased region" description="Acidic residues" evidence="9">
    <location>
        <begin position="243"/>
        <end position="253"/>
    </location>
</feature>
<dbReference type="InterPro" id="IPR038718">
    <property type="entry name" value="SNF2-like_sf"/>
</dbReference>
<dbReference type="PANTHER" id="PTHR45685:SF1">
    <property type="entry name" value="HELICASE SRCAP"/>
    <property type="match status" value="1"/>
</dbReference>
<dbReference type="GO" id="GO:0000812">
    <property type="term" value="C:Swr1 complex"/>
    <property type="evidence" value="ECO:0007669"/>
    <property type="project" value="TreeGrafter"/>
</dbReference>
<feature type="compositionally biased region" description="Gly residues" evidence="9">
    <location>
        <begin position="302"/>
        <end position="322"/>
    </location>
</feature>
<evidence type="ECO:0000256" key="9">
    <source>
        <dbReference type="SAM" id="MobiDB-lite"/>
    </source>
</evidence>
<dbReference type="GO" id="GO:0006338">
    <property type="term" value="P:chromatin remodeling"/>
    <property type="evidence" value="ECO:0007669"/>
    <property type="project" value="TreeGrafter"/>
</dbReference>
<dbReference type="GO" id="GO:0004386">
    <property type="term" value="F:helicase activity"/>
    <property type="evidence" value="ECO:0007669"/>
    <property type="project" value="UniProtKB-KW"/>
</dbReference>
<keyword evidence="2" id="KW-0547">Nucleotide-binding</keyword>
<dbReference type="Pfam" id="PF07529">
    <property type="entry name" value="HSA"/>
    <property type="match status" value="1"/>
</dbReference>
<dbReference type="AlphaFoldDB" id="A0A835ZKJ3"/>
<dbReference type="EMBL" id="JAFCMP010000030">
    <property type="protein sequence ID" value="KAG5190683.1"/>
    <property type="molecule type" value="Genomic_DNA"/>
</dbReference>
<keyword evidence="6" id="KW-0156">Chromatin regulator</keyword>
<gene>
    <name evidence="12" type="ORF">JKP88DRAFT_298118</name>
</gene>
<dbReference type="PROSITE" id="PS51204">
    <property type="entry name" value="HSA"/>
    <property type="match status" value="1"/>
</dbReference>
<feature type="compositionally biased region" description="Acidic residues" evidence="9">
    <location>
        <begin position="359"/>
        <end position="371"/>
    </location>
</feature>
<feature type="compositionally biased region" description="Low complexity" evidence="9">
    <location>
        <begin position="133"/>
        <end position="144"/>
    </location>
</feature>
<dbReference type="Pfam" id="PF00176">
    <property type="entry name" value="SNF2-rel_dom"/>
    <property type="match status" value="1"/>
</dbReference>
<keyword evidence="5" id="KW-0067">ATP-binding</keyword>
<dbReference type="InterPro" id="IPR014001">
    <property type="entry name" value="Helicase_ATP-bd"/>
</dbReference>
<protein>
    <submittedName>
        <fullName evidence="12">SNF2 family N-terminal domain-containing protein</fullName>
    </submittedName>
</protein>
<sequence length="716" mass="78103">THWNSLLKEMLWMSEDFTKEKARHRGFQRKLSKSVQLYFNNAEAREARREREQLAAERRAAARVAREVRHFWGKLNRVVAYKQKLEADEMRRRAMDKHLVFLVKQTERYTAMLAAHMHDPAAAADGGGGGAAALGSGAAGSASPDQRASPGLPDAEAILRRYYGDAAAGGGSDSDADDDSEDTDAASSVAEAGEEEEGEEAAGGGDAASAPSADRGQGVPQRGAEGAQPAPEERRDSNVMSDGENEAEEEEEEFRPAAADEPDDETTIEAEEQLGGAEDAREEISALEAEADMPLDQLLLAYGGGGGDGSEGEGGSDGAGSGGEDEEAQQNGGASAAAAAAAEEGEEGEGDGAAGAESGGEDADSAAEEDATSALLRLTAADEAARSVHVPRPFLLSPGVRLRAYQHVGLNWLVSLHERRLNGILADEMGLGKTLQTIALLAHLAAARGIWGPHLVVVPTSCIVNWETEFKRFAPAFKVLTYYGSAKRRRELRSGWTRPNQFHVCVTSYQLAVQDAAAFKRKRWYHLILDEAHNIKNFKSLRWQTLLTFNSQRRLLLTGTPLQNNLMELWSLMHFLMPHVFTSRREFAYWFSQPLTSMVEGSRGISGELVSRLHSVMRPFLLRRLKKEVAKQLPAKVEHVVMCRLSRRQAQLYEEFMSRSATRAALAGGGQFMGMMNVLMQLRKVCNHPDLFEPRTTASPFVAETLRYAPGTLIVR</sequence>
<accession>A0A835ZKJ3</accession>
<feature type="domain" description="Helicase ATP-binding" evidence="10">
    <location>
        <begin position="414"/>
        <end position="579"/>
    </location>
</feature>
<feature type="compositionally biased region" description="Acidic residues" evidence="9">
    <location>
        <begin position="260"/>
        <end position="272"/>
    </location>
</feature>
<keyword evidence="8" id="KW-0539">Nucleus</keyword>
<dbReference type="OrthoDB" id="5857104at2759"/>
<evidence type="ECO:0000259" key="10">
    <source>
        <dbReference type="PROSITE" id="PS51192"/>
    </source>
</evidence>
<reference evidence="12" key="1">
    <citation type="submission" date="2021-02" db="EMBL/GenBank/DDBJ databases">
        <title>First Annotated Genome of the Yellow-green Alga Tribonema minus.</title>
        <authorList>
            <person name="Mahan K.M."/>
        </authorList>
    </citation>
    <scope>NUCLEOTIDE SEQUENCE</scope>
    <source>
        <strain evidence="12">UTEX B ZZ1240</strain>
    </source>
</reference>
<feature type="non-terminal residue" evidence="12">
    <location>
        <position position="716"/>
    </location>
</feature>
<evidence type="ECO:0000256" key="1">
    <source>
        <dbReference type="ARBA" id="ARBA00004123"/>
    </source>
</evidence>
<dbReference type="GO" id="GO:0016887">
    <property type="term" value="F:ATP hydrolysis activity"/>
    <property type="evidence" value="ECO:0007669"/>
    <property type="project" value="TreeGrafter"/>
</dbReference>
<feature type="compositionally biased region" description="Low complexity" evidence="9">
    <location>
        <begin position="332"/>
        <end position="342"/>
    </location>
</feature>
<name>A0A835ZKJ3_9STRA</name>
<dbReference type="Proteomes" id="UP000664859">
    <property type="component" value="Unassembled WGS sequence"/>
</dbReference>
<dbReference type="GO" id="GO:0003677">
    <property type="term" value="F:DNA binding"/>
    <property type="evidence" value="ECO:0007669"/>
    <property type="project" value="UniProtKB-KW"/>
</dbReference>
<organism evidence="12 13">
    <name type="scientific">Tribonema minus</name>
    <dbReference type="NCBI Taxonomy" id="303371"/>
    <lineage>
        <taxon>Eukaryota</taxon>
        <taxon>Sar</taxon>
        <taxon>Stramenopiles</taxon>
        <taxon>Ochrophyta</taxon>
        <taxon>PX clade</taxon>
        <taxon>Xanthophyceae</taxon>
        <taxon>Tribonematales</taxon>
        <taxon>Tribonemataceae</taxon>
        <taxon>Tribonema</taxon>
    </lineage>
</organism>
<evidence type="ECO:0000256" key="7">
    <source>
        <dbReference type="ARBA" id="ARBA00023125"/>
    </source>
</evidence>
<evidence type="ECO:0000313" key="13">
    <source>
        <dbReference type="Proteomes" id="UP000664859"/>
    </source>
</evidence>
<dbReference type="InterPro" id="IPR014012">
    <property type="entry name" value="HSA_dom"/>
</dbReference>
<dbReference type="SMART" id="SM00487">
    <property type="entry name" value="DEXDc"/>
    <property type="match status" value="1"/>
</dbReference>
<evidence type="ECO:0000256" key="3">
    <source>
        <dbReference type="ARBA" id="ARBA00022801"/>
    </source>
</evidence>
<dbReference type="PANTHER" id="PTHR45685">
    <property type="entry name" value="HELICASE SRCAP-RELATED"/>
    <property type="match status" value="1"/>
</dbReference>
<dbReference type="GO" id="GO:0005524">
    <property type="term" value="F:ATP binding"/>
    <property type="evidence" value="ECO:0007669"/>
    <property type="project" value="UniProtKB-KW"/>
</dbReference>
<keyword evidence="4" id="KW-0347">Helicase</keyword>
<evidence type="ECO:0000256" key="5">
    <source>
        <dbReference type="ARBA" id="ARBA00022840"/>
    </source>
</evidence>
<evidence type="ECO:0000256" key="8">
    <source>
        <dbReference type="ARBA" id="ARBA00023242"/>
    </source>
</evidence>
<keyword evidence="13" id="KW-1185">Reference proteome</keyword>
<dbReference type="GO" id="GO:0042393">
    <property type="term" value="F:histone binding"/>
    <property type="evidence" value="ECO:0007669"/>
    <property type="project" value="TreeGrafter"/>
</dbReference>
<dbReference type="Gene3D" id="1.20.120.850">
    <property type="entry name" value="SWI2/SNF2 ATPases, N-terminal domain"/>
    <property type="match status" value="1"/>
</dbReference>
<keyword evidence="3" id="KW-0378">Hydrolase</keyword>
<dbReference type="Gene3D" id="3.40.50.10810">
    <property type="entry name" value="Tandem AAA-ATPase domain"/>
    <property type="match status" value="1"/>
</dbReference>
<feature type="compositionally biased region" description="Acidic residues" evidence="9">
    <location>
        <begin position="174"/>
        <end position="184"/>
    </location>
</feature>
<feature type="region of interest" description="Disordered" evidence="9">
    <location>
        <begin position="124"/>
        <end position="152"/>
    </location>
</feature>